<evidence type="ECO:0000313" key="1">
    <source>
        <dbReference type="EMBL" id="CAG8658800.1"/>
    </source>
</evidence>
<gene>
    <name evidence="1" type="ORF">RFULGI_LOCUS8764</name>
</gene>
<dbReference type="Proteomes" id="UP000789396">
    <property type="component" value="Unassembled WGS sequence"/>
</dbReference>
<protein>
    <submittedName>
        <fullName evidence="1">5102_t:CDS:1</fullName>
    </submittedName>
</protein>
<evidence type="ECO:0000313" key="2">
    <source>
        <dbReference type="Proteomes" id="UP000789396"/>
    </source>
</evidence>
<accession>A0A9N9E320</accession>
<sequence>MFPDSILPNTFHVCDGGLFAAVSLGGLLATSGGSSATDISSDSLATIISGSSLATVVYGGSSVMAASSWSSKSEVEQTLRLLILLASELASDTTELARFIKKLAS</sequence>
<keyword evidence="2" id="KW-1185">Reference proteome</keyword>
<name>A0A9N9E320_9GLOM</name>
<dbReference type="AlphaFoldDB" id="A0A9N9E320"/>
<comment type="caution">
    <text evidence="1">The sequence shown here is derived from an EMBL/GenBank/DDBJ whole genome shotgun (WGS) entry which is preliminary data.</text>
</comment>
<organism evidence="1 2">
    <name type="scientific">Racocetra fulgida</name>
    <dbReference type="NCBI Taxonomy" id="60492"/>
    <lineage>
        <taxon>Eukaryota</taxon>
        <taxon>Fungi</taxon>
        <taxon>Fungi incertae sedis</taxon>
        <taxon>Mucoromycota</taxon>
        <taxon>Glomeromycotina</taxon>
        <taxon>Glomeromycetes</taxon>
        <taxon>Diversisporales</taxon>
        <taxon>Gigasporaceae</taxon>
        <taxon>Racocetra</taxon>
    </lineage>
</organism>
<dbReference type="EMBL" id="CAJVPZ010014574">
    <property type="protein sequence ID" value="CAG8658800.1"/>
    <property type="molecule type" value="Genomic_DNA"/>
</dbReference>
<proteinExistence type="predicted"/>
<reference evidence="1" key="1">
    <citation type="submission" date="2021-06" db="EMBL/GenBank/DDBJ databases">
        <authorList>
            <person name="Kallberg Y."/>
            <person name="Tangrot J."/>
            <person name="Rosling A."/>
        </authorList>
    </citation>
    <scope>NUCLEOTIDE SEQUENCE</scope>
    <source>
        <strain evidence="1">IN212</strain>
    </source>
</reference>
<feature type="non-terminal residue" evidence="1">
    <location>
        <position position="105"/>
    </location>
</feature>